<dbReference type="Proteomes" id="UP000184384">
    <property type="component" value="Unassembled WGS sequence"/>
</dbReference>
<dbReference type="EMBL" id="PVUB01000007">
    <property type="protein sequence ID" value="PRZ22097.1"/>
    <property type="molecule type" value="Genomic_DNA"/>
</dbReference>
<dbReference type="AlphaFoldDB" id="A0A1M5Q6T5"/>
<reference evidence="4" key="1">
    <citation type="submission" date="2016-11" db="EMBL/GenBank/DDBJ databases">
        <authorList>
            <person name="Varghese N."/>
            <person name="Submissions S."/>
        </authorList>
    </citation>
    <scope>NUCLEOTIDE SEQUENCE [LARGE SCALE GENOMIC DNA]</scope>
    <source>
        <strain evidence="4">DSM 19729</strain>
    </source>
</reference>
<dbReference type="Gene3D" id="1.10.260.40">
    <property type="entry name" value="lambda repressor-like DNA-binding domains"/>
    <property type="match status" value="1"/>
</dbReference>
<dbReference type="OrthoDB" id="1258472at2"/>
<organism evidence="3 4">
    <name type="scientific">Flavobacterium granuli</name>
    <dbReference type="NCBI Taxonomy" id="280093"/>
    <lineage>
        <taxon>Bacteria</taxon>
        <taxon>Pseudomonadati</taxon>
        <taxon>Bacteroidota</taxon>
        <taxon>Flavobacteriia</taxon>
        <taxon>Flavobacteriales</taxon>
        <taxon>Flavobacteriaceae</taxon>
        <taxon>Flavobacterium</taxon>
    </lineage>
</organism>
<reference evidence="3" key="2">
    <citation type="submission" date="2016-11" db="EMBL/GenBank/DDBJ databases">
        <authorList>
            <person name="Jaros S."/>
            <person name="Januszkiewicz K."/>
            <person name="Wedrychowicz H."/>
        </authorList>
    </citation>
    <scope>NUCLEOTIDE SEQUENCE [LARGE SCALE GENOMIC DNA]</scope>
    <source>
        <strain evidence="3">DSM 19729</strain>
    </source>
</reference>
<evidence type="ECO:0000313" key="2">
    <source>
        <dbReference type="EMBL" id="PRZ22097.1"/>
    </source>
</evidence>
<keyword evidence="5" id="KW-1185">Reference proteome</keyword>
<evidence type="ECO:0000313" key="4">
    <source>
        <dbReference type="Proteomes" id="UP000184384"/>
    </source>
</evidence>
<sequence>MMKITEYTISQFDFDLINHIKTLRLEKKISQEQLSISMGLARSFVGNVENINESHKYSTRHLTLLARAFGYKNISDLMKFPTPQYDRIKVTVKQTMNESGTKALRSEVVKIEHLK</sequence>
<name>A0A1M5Q6T5_9FLAO</name>
<dbReference type="GO" id="GO:0003677">
    <property type="term" value="F:DNA binding"/>
    <property type="evidence" value="ECO:0007669"/>
    <property type="project" value="InterPro"/>
</dbReference>
<proteinExistence type="predicted"/>
<gene>
    <name evidence="2" type="ORF">BC624_10798</name>
    <name evidence="3" type="ORF">SAMN05443373_10798</name>
</gene>
<dbReference type="CDD" id="cd00093">
    <property type="entry name" value="HTH_XRE"/>
    <property type="match status" value="1"/>
</dbReference>
<dbReference type="EMBL" id="FQWO01000007">
    <property type="protein sequence ID" value="SHH09775.1"/>
    <property type="molecule type" value="Genomic_DNA"/>
</dbReference>
<dbReference type="STRING" id="280093.SAMN05443373_10798"/>
<dbReference type="InterPro" id="IPR001387">
    <property type="entry name" value="Cro/C1-type_HTH"/>
</dbReference>
<evidence type="ECO:0000259" key="1">
    <source>
        <dbReference type="PROSITE" id="PS50943"/>
    </source>
</evidence>
<dbReference type="PROSITE" id="PS50943">
    <property type="entry name" value="HTH_CROC1"/>
    <property type="match status" value="1"/>
</dbReference>
<evidence type="ECO:0000313" key="3">
    <source>
        <dbReference type="EMBL" id="SHH09775.1"/>
    </source>
</evidence>
<feature type="domain" description="HTH cro/C1-type" evidence="1">
    <location>
        <begin position="20"/>
        <end position="77"/>
    </location>
</feature>
<dbReference type="InterPro" id="IPR010982">
    <property type="entry name" value="Lambda_DNA-bd_dom_sf"/>
</dbReference>
<protein>
    <recommendedName>
        <fullName evidence="1">HTH cro/C1-type domain-containing protein</fullName>
    </recommendedName>
</protein>
<reference evidence="2 5" key="3">
    <citation type="submission" date="2018-03" db="EMBL/GenBank/DDBJ databases">
        <title>Genomic Encyclopedia of Archaeal and Bacterial Type Strains, Phase II (KMG-II): from individual species to whole genera.</title>
        <authorList>
            <person name="Goeker M."/>
        </authorList>
    </citation>
    <scope>NUCLEOTIDE SEQUENCE [LARGE SCALE GENOMIC DNA]</scope>
    <source>
        <strain evidence="2 5">DSM 17797</strain>
    </source>
</reference>
<dbReference type="SUPFAM" id="SSF47413">
    <property type="entry name" value="lambda repressor-like DNA-binding domains"/>
    <property type="match status" value="1"/>
</dbReference>
<dbReference type="Proteomes" id="UP000237771">
    <property type="component" value="Unassembled WGS sequence"/>
</dbReference>
<accession>A0A1M5Q6T5</accession>
<dbReference type="RefSeq" id="WP_139256906.1">
    <property type="nucleotide sequence ID" value="NZ_FQWO01000007.1"/>
</dbReference>
<evidence type="ECO:0000313" key="5">
    <source>
        <dbReference type="Proteomes" id="UP000237771"/>
    </source>
</evidence>